<protein>
    <submittedName>
        <fullName evidence="1">Uncharacterized protein</fullName>
    </submittedName>
</protein>
<comment type="caution">
    <text evidence="1">The sequence shown here is derived from an EMBL/GenBank/DDBJ whole genome shotgun (WGS) entry which is preliminary data.</text>
</comment>
<reference evidence="1" key="2">
    <citation type="submission" date="2020-09" db="EMBL/GenBank/DDBJ databases">
        <authorList>
            <person name="Sun Q."/>
            <person name="Ohkuma M."/>
        </authorList>
    </citation>
    <scope>NUCLEOTIDE SEQUENCE</scope>
    <source>
        <strain evidence="1">JCM 4784</strain>
    </source>
</reference>
<dbReference type="Proteomes" id="UP000608024">
    <property type="component" value="Unassembled WGS sequence"/>
</dbReference>
<organism evidence="1 2">
    <name type="scientific">Streptomyces longispororuber</name>
    <dbReference type="NCBI Taxonomy" id="68230"/>
    <lineage>
        <taxon>Bacteria</taxon>
        <taxon>Bacillati</taxon>
        <taxon>Actinomycetota</taxon>
        <taxon>Actinomycetes</taxon>
        <taxon>Kitasatosporales</taxon>
        <taxon>Streptomycetaceae</taxon>
        <taxon>Streptomyces</taxon>
    </lineage>
</organism>
<proteinExistence type="predicted"/>
<evidence type="ECO:0000313" key="1">
    <source>
        <dbReference type="EMBL" id="GHE72892.1"/>
    </source>
</evidence>
<dbReference type="EMBL" id="BNBT01000078">
    <property type="protein sequence ID" value="GHE72892.1"/>
    <property type="molecule type" value="Genomic_DNA"/>
</dbReference>
<reference evidence="1" key="1">
    <citation type="journal article" date="2014" name="Int. J. Syst. Evol. Microbiol.">
        <title>Complete genome sequence of Corynebacterium casei LMG S-19264T (=DSM 44701T), isolated from a smear-ripened cheese.</title>
        <authorList>
            <consortium name="US DOE Joint Genome Institute (JGI-PGF)"/>
            <person name="Walter F."/>
            <person name="Albersmeier A."/>
            <person name="Kalinowski J."/>
            <person name="Ruckert C."/>
        </authorList>
    </citation>
    <scope>NUCLEOTIDE SEQUENCE</scope>
    <source>
        <strain evidence="1">JCM 4784</strain>
    </source>
</reference>
<dbReference type="AlphaFoldDB" id="A0A918ZWP7"/>
<evidence type="ECO:0000313" key="2">
    <source>
        <dbReference type="Proteomes" id="UP000608024"/>
    </source>
</evidence>
<keyword evidence="2" id="KW-1185">Reference proteome</keyword>
<gene>
    <name evidence="1" type="ORF">GCM10018785_46340</name>
</gene>
<accession>A0A918ZWP7</accession>
<name>A0A918ZWP7_9ACTN</name>
<sequence>MAMAPTAASVGACCSLLRAGLKCLAVLSRSMDLPGFVDAEGGLVGLAVCTEADLCRRDRGSCVRPDPRLPRLVPSLRYPRVPR</sequence>